<dbReference type="InterPro" id="IPR039145">
    <property type="entry name" value="Ribosomal_mL40_metazoa/plant"/>
</dbReference>
<proteinExistence type="inferred from homology"/>
<evidence type="ECO:0000256" key="4">
    <source>
        <dbReference type="ARBA" id="ARBA00022980"/>
    </source>
</evidence>
<evidence type="ECO:0000313" key="13">
    <source>
        <dbReference type="Proteomes" id="UP000694383"/>
    </source>
</evidence>
<evidence type="ECO:0000256" key="3">
    <source>
        <dbReference type="ARBA" id="ARBA00022946"/>
    </source>
</evidence>
<evidence type="ECO:0000256" key="2">
    <source>
        <dbReference type="ARBA" id="ARBA00009360"/>
    </source>
</evidence>
<sequence>MLECAIPGSKRFSLIRNFFATRAPYLLKGTFDAFFALFCYFYPALVFKLIKHKVQTCLWHCRAVCGGFYPGRLSRHGEFDQRLSRLCKNSSVFASVVRYFPVTVIRLHSLMCSFIFLFSVIFGENPHAVRGPLVVPVMELKTSAPLRAEPKKKKKVDPRREQMMRERLRKKLKKLEKVPPELIPIEDFITPIKCLDETRKRAAPDLSFEESERRALLLKEWSRYKQQQHMAEAQAIELAMEAQREALEELKLESEELYQSALKPDPHLFPFTREGPTYTPPVPNYDAPDGKYNDITKVYTQ</sequence>
<evidence type="ECO:0000256" key="5">
    <source>
        <dbReference type="ARBA" id="ARBA00023128"/>
    </source>
</evidence>
<evidence type="ECO:0000256" key="11">
    <source>
        <dbReference type="SAM" id="Phobius"/>
    </source>
</evidence>
<dbReference type="AlphaFoldDB" id="A0A8C8DU09"/>
<keyword evidence="9" id="KW-0175">Coiled coil</keyword>
<evidence type="ECO:0000256" key="8">
    <source>
        <dbReference type="ARBA" id="ARBA00083752"/>
    </source>
</evidence>
<feature type="transmembrane region" description="Helical" evidence="11">
    <location>
        <begin position="33"/>
        <end position="50"/>
    </location>
</feature>
<evidence type="ECO:0000256" key="10">
    <source>
        <dbReference type="SAM" id="MobiDB-lite"/>
    </source>
</evidence>
<reference evidence="12" key="2">
    <citation type="submission" date="2025-09" db="UniProtKB">
        <authorList>
            <consortium name="Ensembl"/>
        </authorList>
    </citation>
    <scope>IDENTIFICATION</scope>
</reference>
<accession>A0A8C8DU09</accession>
<keyword evidence="6" id="KW-0687">Ribonucleoprotein</keyword>
<dbReference type="GO" id="GO:0005762">
    <property type="term" value="C:mitochondrial large ribosomal subunit"/>
    <property type="evidence" value="ECO:0007669"/>
    <property type="project" value="InterPro"/>
</dbReference>
<dbReference type="FunFam" id="6.10.250.3440:FF:000001">
    <property type="entry name" value="Mitochondrial ribosomal protein L40"/>
    <property type="match status" value="1"/>
</dbReference>
<feature type="coiled-coil region" evidence="9">
    <location>
        <begin position="230"/>
        <end position="260"/>
    </location>
</feature>
<dbReference type="GeneTree" id="ENSGT00390000010239"/>
<dbReference type="Gene3D" id="6.10.250.3440">
    <property type="match status" value="1"/>
</dbReference>
<evidence type="ECO:0000256" key="7">
    <source>
        <dbReference type="ARBA" id="ARBA00035192"/>
    </source>
</evidence>
<evidence type="ECO:0000256" key="6">
    <source>
        <dbReference type="ARBA" id="ARBA00023274"/>
    </source>
</evidence>
<dbReference type="PANTHER" id="PTHR13359">
    <property type="entry name" value="39S RIBOSOMAL PROTEIN L40, MITOCHONDRIAL"/>
    <property type="match status" value="1"/>
</dbReference>
<protein>
    <recommendedName>
        <fullName evidence="7">Large ribosomal subunit protein mL40</fullName>
    </recommendedName>
    <alternativeName>
        <fullName evidence="8">39S ribosomal protein L40, mitochondrial</fullName>
    </alternativeName>
</protein>
<keyword evidence="13" id="KW-1185">Reference proteome</keyword>
<dbReference type="Proteomes" id="UP000694383">
    <property type="component" value="Unplaced"/>
</dbReference>
<evidence type="ECO:0000256" key="9">
    <source>
        <dbReference type="SAM" id="Coils"/>
    </source>
</evidence>
<keyword evidence="5" id="KW-0496">Mitochondrion</keyword>
<keyword evidence="4" id="KW-0689">Ribosomal protein</keyword>
<comment type="similarity">
    <text evidence="2">Belongs to the mitochondrion-specific ribosomal protein mL40 family.</text>
</comment>
<dbReference type="InterPro" id="IPR019192">
    <property type="entry name" value="Ribosomal_mL40"/>
</dbReference>
<keyword evidence="11" id="KW-1133">Transmembrane helix</keyword>
<dbReference type="Ensembl" id="ENSOSIT00000031891.1">
    <property type="protein sequence ID" value="ENSOSIP00000030259.1"/>
    <property type="gene ID" value="ENSOSIG00000015626.1"/>
</dbReference>
<keyword evidence="3" id="KW-0809">Transit peptide</keyword>
<keyword evidence="11" id="KW-0812">Transmembrane</keyword>
<name>A0A8C8DU09_9TELE</name>
<keyword evidence="11" id="KW-0472">Membrane</keyword>
<dbReference type="PANTHER" id="PTHR13359:SF2">
    <property type="entry name" value="LARGE RIBOSOMAL SUBUNIT PROTEIN ML40"/>
    <property type="match status" value="1"/>
</dbReference>
<evidence type="ECO:0000313" key="12">
    <source>
        <dbReference type="Ensembl" id="ENSOSIP00000030259.1"/>
    </source>
</evidence>
<organism evidence="12 13">
    <name type="scientific">Oryzias sinensis</name>
    <name type="common">Chinese medaka</name>
    <dbReference type="NCBI Taxonomy" id="183150"/>
    <lineage>
        <taxon>Eukaryota</taxon>
        <taxon>Metazoa</taxon>
        <taxon>Chordata</taxon>
        <taxon>Craniata</taxon>
        <taxon>Vertebrata</taxon>
        <taxon>Euteleostomi</taxon>
        <taxon>Actinopterygii</taxon>
        <taxon>Neopterygii</taxon>
        <taxon>Teleostei</taxon>
        <taxon>Neoteleostei</taxon>
        <taxon>Acanthomorphata</taxon>
        <taxon>Ovalentaria</taxon>
        <taxon>Atherinomorphae</taxon>
        <taxon>Beloniformes</taxon>
        <taxon>Adrianichthyidae</taxon>
        <taxon>Oryziinae</taxon>
        <taxon>Oryzias</taxon>
    </lineage>
</organism>
<reference evidence="12" key="1">
    <citation type="submission" date="2025-08" db="UniProtKB">
        <authorList>
            <consortium name="Ensembl"/>
        </authorList>
    </citation>
    <scope>IDENTIFICATION</scope>
</reference>
<comment type="subcellular location">
    <subcellularLocation>
        <location evidence="1">Mitochondrion</location>
    </subcellularLocation>
</comment>
<feature type="region of interest" description="Disordered" evidence="10">
    <location>
        <begin position="268"/>
        <end position="293"/>
    </location>
</feature>
<dbReference type="Pfam" id="PF09812">
    <property type="entry name" value="MRP-L28"/>
    <property type="match status" value="1"/>
</dbReference>
<evidence type="ECO:0000256" key="1">
    <source>
        <dbReference type="ARBA" id="ARBA00004173"/>
    </source>
</evidence>